<accession>A0A3B0TEP9</accession>
<evidence type="ECO:0000256" key="1">
    <source>
        <dbReference type="ARBA" id="ARBA00022801"/>
    </source>
</evidence>
<keyword evidence="2" id="KW-1133">Transmembrane helix</keyword>
<dbReference type="InterPro" id="IPR052016">
    <property type="entry name" value="Bact_Sigma-Reg"/>
</dbReference>
<dbReference type="Gene3D" id="3.60.40.10">
    <property type="entry name" value="PPM-type phosphatase domain"/>
    <property type="match status" value="1"/>
</dbReference>
<dbReference type="SUPFAM" id="SSF81606">
    <property type="entry name" value="PP2C-like"/>
    <property type="match status" value="1"/>
</dbReference>
<dbReference type="GO" id="GO:0016791">
    <property type="term" value="F:phosphatase activity"/>
    <property type="evidence" value="ECO:0007669"/>
    <property type="project" value="TreeGrafter"/>
</dbReference>
<evidence type="ECO:0000313" key="4">
    <source>
        <dbReference type="EMBL" id="VAW17015.1"/>
    </source>
</evidence>
<sequence>MTNKPTAYRLTIYISGAIIIVLVAFIFVAYNYSHNLLRKNIEKNAVSISAEVLLNVTGHLVTAQEVASNITMQIPFYAEHHNIKQLLSGVADKYPFLQAVFVRLDEGHGDLWASAVNTGGGVIYKEAAGNLNPYFENKELQGLFREKDKKGWTKPYRSKPGNKPVAAYCAPIQIKYPDGEWRNIGFVAVEMSLSYLNKVVNSIKIGERGFAFLVANNGTLITYPDSDKVLKNNLLWLSDKEYSVSIDSVRAILVNGHSGSAVAYPEYYNYEKSWIHYTPILDNNWMLVLVIPFSDLYHDIRIMLFRMVLISVAGLIMIFLLVTYITNRILTPLTRLTAEIQNFSIGKGSRLVLNEVDSLTKSLNRLRVRYEDYKVKEQRAMISDKRFKIDLEQASEIQHSIIPTRFPVFPDRKEIDIYSSYKPAFVISGDLYDYFFIDGRHLLITIGDVSGKGIPAALFMGVAHTLLRRHYSTKVAKRIVKELNIELCDKNQNQFFLTLFLGILDLKTGVLNYCNAAHTATKILRADGSITELDNAHGLPLGLYPERPYEDSTANIFTNDVLVLYTDGLTELEGPGGNYFGEERFKGILRSLKGESPIEIIDQLEKSMELFRGNAKQKDDYSIVALKFTPLISL</sequence>
<evidence type="ECO:0000259" key="3">
    <source>
        <dbReference type="SMART" id="SM00331"/>
    </source>
</evidence>
<dbReference type="InterPro" id="IPR036457">
    <property type="entry name" value="PPM-type-like_dom_sf"/>
</dbReference>
<dbReference type="EMBL" id="UOEP01000067">
    <property type="protein sequence ID" value="VAW17015.1"/>
    <property type="molecule type" value="Genomic_DNA"/>
</dbReference>
<dbReference type="SMART" id="SM00331">
    <property type="entry name" value="PP2C_SIG"/>
    <property type="match status" value="1"/>
</dbReference>
<organism evidence="4">
    <name type="scientific">hydrothermal vent metagenome</name>
    <dbReference type="NCBI Taxonomy" id="652676"/>
    <lineage>
        <taxon>unclassified sequences</taxon>
        <taxon>metagenomes</taxon>
        <taxon>ecological metagenomes</taxon>
    </lineage>
</organism>
<proteinExistence type="predicted"/>
<dbReference type="InterPro" id="IPR001932">
    <property type="entry name" value="PPM-type_phosphatase-like_dom"/>
</dbReference>
<dbReference type="CDD" id="cd12912">
    <property type="entry name" value="PDC2_MCP_like"/>
    <property type="match status" value="1"/>
</dbReference>
<name>A0A3B0TEP9_9ZZZZ</name>
<dbReference type="CDD" id="cd18773">
    <property type="entry name" value="PDC1_HK_sensor"/>
    <property type="match status" value="1"/>
</dbReference>
<dbReference type="Pfam" id="PF07228">
    <property type="entry name" value="SpoIIE"/>
    <property type="match status" value="1"/>
</dbReference>
<dbReference type="PANTHER" id="PTHR43156">
    <property type="entry name" value="STAGE II SPORULATION PROTEIN E-RELATED"/>
    <property type="match status" value="1"/>
</dbReference>
<feature type="transmembrane region" description="Helical" evidence="2">
    <location>
        <begin position="12"/>
        <end position="33"/>
    </location>
</feature>
<feature type="domain" description="PPM-type phosphatase" evidence="3">
    <location>
        <begin position="412"/>
        <end position="628"/>
    </location>
</feature>
<keyword evidence="2" id="KW-0472">Membrane</keyword>
<gene>
    <name evidence="4" type="ORF">MNBD_BACTEROID01-2001</name>
</gene>
<feature type="transmembrane region" description="Helical" evidence="2">
    <location>
        <begin position="304"/>
        <end position="325"/>
    </location>
</feature>
<reference evidence="4" key="1">
    <citation type="submission" date="2018-06" db="EMBL/GenBank/DDBJ databases">
        <authorList>
            <person name="Zhirakovskaya E."/>
        </authorList>
    </citation>
    <scope>NUCLEOTIDE SEQUENCE</scope>
</reference>
<protein>
    <submittedName>
        <fullName evidence="4">Serine phosphatase RsbU, regulator of sigma subunit</fullName>
    </submittedName>
</protein>
<keyword evidence="1" id="KW-0378">Hydrolase</keyword>
<dbReference type="AlphaFoldDB" id="A0A3B0TEP9"/>
<dbReference type="Gene3D" id="3.30.450.20">
    <property type="entry name" value="PAS domain"/>
    <property type="match status" value="1"/>
</dbReference>
<keyword evidence="2" id="KW-0812">Transmembrane</keyword>
<dbReference type="PANTHER" id="PTHR43156:SF2">
    <property type="entry name" value="STAGE II SPORULATION PROTEIN E"/>
    <property type="match status" value="1"/>
</dbReference>
<evidence type="ECO:0000256" key="2">
    <source>
        <dbReference type="SAM" id="Phobius"/>
    </source>
</evidence>